<feature type="transmembrane region" description="Helical" evidence="1">
    <location>
        <begin position="35"/>
        <end position="54"/>
    </location>
</feature>
<dbReference type="Proteomes" id="UP000198619">
    <property type="component" value="Unassembled WGS sequence"/>
</dbReference>
<keyword evidence="1" id="KW-0472">Membrane</keyword>
<evidence type="ECO:0000256" key="1">
    <source>
        <dbReference type="SAM" id="Phobius"/>
    </source>
</evidence>
<protein>
    <submittedName>
        <fullName evidence="2">Phage holin family Hol44, holin superfamily V</fullName>
    </submittedName>
</protein>
<dbReference type="RefSeq" id="WP_090037770.1">
    <property type="nucleotide sequence ID" value="NZ_FOKI01000001.1"/>
</dbReference>
<feature type="transmembrane region" description="Helical" evidence="1">
    <location>
        <begin position="12"/>
        <end position="28"/>
    </location>
</feature>
<organism evidence="2 3">
    <name type="scientific">Clostridium frigidicarnis</name>
    <dbReference type="NCBI Taxonomy" id="84698"/>
    <lineage>
        <taxon>Bacteria</taxon>
        <taxon>Bacillati</taxon>
        <taxon>Bacillota</taxon>
        <taxon>Clostridia</taxon>
        <taxon>Eubacteriales</taxon>
        <taxon>Clostridiaceae</taxon>
        <taxon>Clostridium</taxon>
    </lineage>
</organism>
<accession>A0A1I0V4S5</accession>
<proteinExistence type="predicted"/>
<reference evidence="2 3" key="1">
    <citation type="submission" date="2016-10" db="EMBL/GenBank/DDBJ databases">
        <authorList>
            <person name="de Groot N.N."/>
        </authorList>
    </citation>
    <scope>NUCLEOTIDE SEQUENCE [LARGE SCALE GENOMIC DNA]</scope>
    <source>
        <strain evidence="2 3">DSM 12271</strain>
    </source>
</reference>
<dbReference type="OrthoDB" id="2884029at2"/>
<dbReference type="InterPro" id="IPR032111">
    <property type="entry name" value="Clostridium_phage_holin"/>
</dbReference>
<sequence length="84" mass="9232">MDELIKFVPEQLYILVAGLCVVGVFLKNSPRIKDWTIPWLLTVLGVGFSISLNGFNATSILQGIICSGVSVYGNQLFKQTIKKS</sequence>
<dbReference type="EMBL" id="FOKI01000001">
    <property type="protein sequence ID" value="SFA71334.1"/>
    <property type="molecule type" value="Genomic_DNA"/>
</dbReference>
<keyword evidence="3" id="KW-1185">Reference proteome</keyword>
<keyword evidence="1" id="KW-0812">Transmembrane</keyword>
<dbReference type="Pfam" id="PF16079">
    <property type="entry name" value="Phage_holin_5_2"/>
    <property type="match status" value="1"/>
</dbReference>
<dbReference type="AlphaFoldDB" id="A0A1I0V4S5"/>
<gene>
    <name evidence="2" type="ORF">SAMN04488528_1001157</name>
</gene>
<evidence type="ECO:0000313" key="2">
    <source>
        <dbReference type="EMBL" id="SFA71334.1"/>
    </source>
</evidence>
<name>A0A1I0V4S5_9CLOT</name>
<keyword evidence="1" id="KW-1133">Transmembrane helix</keyword>
<evidence type="ECO:0000313" key="3">
    <source>
        <dbReference type="Proteomes" id="UP000198619"/>
    </source>
</evidence>